<dbReference type="InterPro" id="IPR025491">
    <property type="entry name" value="DUF4382"/>
</dbReference>
<dbReference type="RefSeq" id="WP_252027280.1">
    <property type="nucleotide sequence ID" value="NZ_JAKRRX010000282.1"/>
</dbReference>
<reference evidence="2" key="1">
    <citation type="submission" date="2022-02" db="EMBL/GenBank/DDBJ databases">
        <title>Vibrio sp. nov., a new bacterium isolated from Bohai sea, China.</title>
        <authorList>
            <person name="Yuan Y."/>
        </authorList>
    </citation>
    <scope>NUCLEOTIDE SEQUENCE</scope>
    <source>
        <strain evidence="2">DBSS07</strain>
    </source>
</reference>
<dbReference type="AlphaFoldDB" id="A0A9X3HUE8"/>
<organism evidence="2 3">
    <name type="scientific">Vibrio paucivorans</name>
    <dbReference type="NCBI Taxonomy" id="2829489"/>
    <lineage>
        <taxon>Bacteria</taxon>
        <taxon>Pseudomonadati</taxon>
        <taxon>Pseudomonadota</taxon>
        <taxon>Gammaproteobacteria</taxon>
        <taxon>Vibrionales</taxon>
        <taxon>Vibrionaceae</taxon>
        <taxon>Vibrio</taxon>
    </lineage>
</organism>
<dbReference type="Proteomes" id="UP001155586">
    <property type="component" value="Unassembled WGS sequence"/>
</dbReference>
<name>A0A9X3HUE8_9VIBR</name>
<dbReference type="EMBL" id="JAKRRX010000282">
    <property type="protein sequence ID" value="MCW8336564.1"/>
    <property type="molecule type" value="Genomic_DNA"/>
</dbReference>
<evidence type="ECO:0000313" key="3">
    <source>
        <dbReference type="Proteomes" id="UP001155586"/>
    </source>
</evidence>
<protein>
    <submittedName>
        <fullName evidence="2">DUF4382 domain-containing protein</fullName>
    </submittedName>
</protein>
<dbReference type="Pfam" id="PF14321">
    <property type="entry name" value="DUF4382"/>
    <property type="match status" value="1"/>
</dbReference>
<feature type="domain" description="DUF4382" evidence="1">
    <location>
        <begin position="30"/>
        <end position="177"/>
    </location>
</feature>
<accession>A0A9X3HUE8</accession>
<sequence>MKRILGLSSIIAPLLLIGCGSNDSNETHQTNVSFLVSDAPVDSADAVSIGFSQVELVPSSGESIFLDVVPNNPSDDYAQIDLLQYQGTDSALIVSQQPVPAGQYKNLILHITKESNVNYVIDNNGQQPLKQPSNKLQLGSFSVDEQNTQEFTIEFDLRQSLVMRGNENSNNGYILKPHGVTILDNDNAASLSGTVDPSLFCADGAESGYVYLYSGLDLAASMLIDLVDEHDSEFDSSVPVPEGSHTPVASTGVDDSGAYSFGYLSSGNYTAAFACDAKGDDPIQYDAIPIANPDGSVHETTLETGKSHILDFS</sequence>
<evidence type="ECO:0000259" key="1">
    <source>
        <dbReference type="Pfam" id="PF14321"/>
    </source>
</evidence>
<keyword evidence="3" id="KW-1185">Reference proteome</keyword>
<proteinExistence type="predicted"/>
<comment type="caution">
    <text evidence="2">The sequence shown here is derived from an EMBL/GenBank/DDBJ whole genome shotgun (WGS) entry which is preliminary data.</text>
</comment>
<evidence type="ECO:0000313" key="2">
    <source>
        <dbReference type="EMBL" id="MCW8336564.1"/>
    </source>
</evidence>
<dbReference type="PROSITE" id="PS51257">
    <property type="entry name" value="PROKAR_LIPOPROTEIN"/>
    <property type="match status" value="1"/>
</dbReference>
<gene>
    <name evidence="2" type="ORF">MD483_22415</name>
</gene>